<sequence>MAYTTKTNEEIDLTKTADLAHQAASLRSKDDSVPFEELYDKLIDHETYLGDLDSVFIHSNAEINATTVRPLSNNQASSNYRSSSSNQRNSHGRSQQPPASSALGLLPYPNATATSHHAEPLYC</sequence>
<dbReference type="AlphaFoldDB" id="A0ABD1V2X4"/>
<protein>
    <submittedName>
        <fullName evidence="2">Uncharacterized protein</fullName>
    </submittedName>
</protein>
<proteinExistence type="predicted"/>
<organism evidence="2 3">
    <name type="scientific">Abeliophyllum distichum</name>
    <dbReference type="NCBI Taxonomy" id="126358"/>
    <lineage>
        <taxon>Eukaryota</taxon>
        <taxon>Viridiplantae</taxon>
        <taxon>Streptophyta</taxon>
        <taxon>Embryophyta</taxon>
        <taxon>Tracheophyta</taxon>
        <taxon>Spermatophyta</taxon>
        <taxon>Magnoliopsida</taxon>
        <taxon>eudicotyledons</taxon>
        <taxon>Gunneridae</taxon>
        <taxon>Pentapetalae</taxon>
        <taxon>asterids</taxon>
        <taxon>lamiids</taxon>
        <taxon>Lamiales</taxon>
        <taxon>Oleaceae</taxon>
        <taxon>Forsythieae</taxon>
        <taxon>Abeliophyllum</taxon>
    </lineage>
</organism>
<keyword evidence="3" id="KW-1185">Reference proteome</keyword>
<comment type="caution">
    <text evidence="2">The sequence shown here is derived from an EMBL/GenBank/DDBJ whole genome shotgun (WGS) entry which is preliminary data.</text>
</comment>
<reference evidence="3" key="1">
    <citation type="submission" date="2024-07" db="EMBL/GenBank/DDBJ databases">
        <title>Two chromosome-level genome assemblies of Korean endemic species Abeliophyllum distichum and Forsythia ovata (Oleaceae).</title>
        <authorList>
            <person name="Jang H."/>
        </authorList>
    </citation>
    <scope>NUCLEOTIDE SEQUENCE [LARGE SCALE GENOMIC DNA]</scope>
</reference>
<gene>
    <name evidence="2" type="ORF">Adt_04913</name>
</gene>
<dbReference type="Proteomes" id="UP001604336">
    <property type="component" value="Unassembled WGS sequence"/>
</dbReference>
<feature type="region of interest" description="Disordered" evidence="1">
    <location>
        <begin position="66"/>
        <end position="110"/>
    </location>
</feature>
<accession>A0ABD1V2X4</accession>
<feature type="compositionally biased region" description="Low complexity" evidence="1">
    <location>
        <begin position="72"/>
        <end position="96"/>
    </location>
</feature>
<name>A0ABD1V2X4_9LAMI</name>
<dbReference type="EMBL" id="JBFOLK010000002">
    <property type="protein sequence ID" value="KAL2531562.1"/>
    <property type="molecule type" value="Genomic_DNA"/>
</dbReference>
<evidence type="ECO:0000313" key="3">
    <source>
        <dbReference type="Proteomes" id="UP001604336"/>
    </source>
</evidence>
<evidence type="ECO:0000313" key="2">
    <source>
        <dbReference type="EMBL" id="KAL2531562.1"/>
    </source>
</evidence>
<evidence type="ECO:0000256" key="1">
    <source>
        <dbReference type="SAM" id="MobiDB-lite"/>
    </source>
</evidence>